<dbReference type="Proteomes" id="UP000385207">
    <property type="component" value="Unassembled WGS sequence"/>
</dbReference>
<organism evidence="1 2">
    <name type="scientific">Pseudomonas fluorescens</name>
    <dbReference type="NCBI Taxonomy" id="294"/>
    <lineage>
        <taxon>Bacteria</taxon>
        <taxon>Pseudomonadati</taxon>
        <taxon>Pseudomonadota</taxon>
        <taxon>Gammaproteobacteria</taxon>
        <taxon>Pseudomonadales</taxon>
        <taxon>Pseudomonadaceae</taxon>
        <taxon>Pseudomonas</taxon>
    </lineage>
</organism>
<reference evidence="1 2" key="1">
    <citation type="submission" date="2019-09" db="EMBL/GenBank/DDBJ databases">
        <authorList>
            <person name="Chandra G."/>
            <person name="Truman W A."/>
        </authorList>
    </citation>
    <scope>NUCLEOTIDE SEQUENCE [LARGE SCALE GENOMIC DNA]</scope>
    <source>
        <strain evidence="1">PS862</strain>
    </source>
</reference>
<dbReference type="EMBL" id="CABVII010000001">
    <property type="protein sequence ID" value="VVO46323.1"/>
    <property type="molecule type" value="Genomic_DNA"/>
</dbReference>
<proteinExistence type="predicted"/>
<name>A0A5E7GBG1_PSEFL</name>
<protein>
    <submittedName>
        <fullName evidence="1">3-mercaptopropionate dioxygenase</fullName>
        <ecNumber evidence="1">1.13.11.-</ecNumber>
    </submittedName>
</protein>
<dbReference type="EC" id="1.13.11.-" evidence="1"/>
<dbReference type="InterPro" id="IPR011051">
    <property type="entry name" value="RmlC_Cupin_sf"/>
</dbReference>
<dbReference type="RefSeq" id="WP_150782929.1">
    <property type="nucleotide sequence ID" value="NZ_CABVII010000001.1"/>
</dbReference>
<dbReference type="CDD" id="cd10548">
    <property type="entry name" value="cupin_CDO"/>
    <property type="match status" value="1"/>
</dbReference>
<evidence type="ECO:0000313" key="2">
    <source>
        <dbReference type="Proteomes" id="UP000385207"/>
    </source>
</evidence>
<gene>
    <name evidence="1" type="ORF">PS862_00064</name>
</gene>
<dbReference type="GO" id="GO:0051213">
    <property type="term" value="F:dioxygenase activity"/>
    <property type="evidence" value="ECO:0007669"/>
    <property type="project" value="UniProtKB-KW"/>
</dbReference>
<keyword evidence="1" id="KW-0560">Oxidoreductase</keyword>
<dbReference type="AlphaFoldDB" id="A0A5E7GBG1"/>
<dbReference type="OrthoDB" id="7059163at2"/>
<dbReference type="Gene3D" id="2.60.120.10">
    <property type="entry name" value="Jelly Rolls"/>
    <property type="match status" value="1"/>
</dbReference>
<sequence>MESQQDDIQILVGELRNVVREAANEAELLLLVGPLVQRMVQKRSWLGADMYKADPEMGYGTTLLHVEPDQSLFMVVDSWLPGRGVPPHDHDTWAVVVGVDGTERNLFWQRLDDAQRPGYAELQLMGEQCITVREALLLPSGSIHSVINETEHTSLSFHVYGRHLNYTERRQFDPENNLERPFKISPR</sequence>
<dbReference type="InterPro" id="IPR014710">
    <property type="entry name" value="RmlC-like_jellyroll"/>
</dbReference>
<dbReference type="SUPFAM" id="SSF51182">
    <property type="entry name" value="RmlC-like cupins"/>
    <property type="match status" value="1"/>
</dbReference>
<evidence type="ECO:0000313" key="1">
    <source>
        <dbReference type="EMBL" id="VVO46323.1"/>
    </source>
</evidence>
<keyword evidence="1" id="KW-0223">Dioxygenase</keyword>
<accession>A0A5E7GBG1</accession>